<dbReference type="InterPro" id="IPR026634">
    <property type="entry name" value="TPST-like"/>
</dbReference>
<organism evidence="2">
    <name type="scientific">Woronichinia naegeliana WA131</name>
    <dbReference type="NCBI Taxonomy" id="2824559"/>
    <lineage>
        <taxon>Bacteria</taxon>
        <taxon>Bacillati</taxon>
        <taxon>Cyanobacteriota</taxon>
        <taxon>Cyanophyceae</taxon>
        <taxon>Synechococcales</taxon>
        <taxon>Coelosphaeriaceae</taxon>
        <taxon>Woronichinia</taxon>
    </lineage>
</organism>
<dbReference type="AlphaFoldDB" id="A0A977KUZ4"/>
<dbReference type="PANTHER" id="PTHR12788">
    <property type="entry name" value="PROTEIN-TYROSINE SULFOTRANSFERASE 2"/>
    <property type="match status" value="1"/>
</dbReference>
<dbReference type="SUPFAM" id="SSF52540">
    <property type="entry name" value="P-loop containing nucleoside triphosphate hydrolases"/>
    <property type="match status" value="1"/>
</dbReference>
<dbReference type="KEGG" id="wna:KA717_33470"/>
<gene>
    <name evidence="2" type="ORF">KA717_33470</name>
</gene>
<name>A0A977KUZ4_9CYAN</name>
<sequence>MDTKNNVKSPVFILANPRSFTSLICAMLGQHPEAYGVPELNLLVCDTLEALMGRFSNIRQFQQHGLLRTVAHLYSGEQTIMSIDMARRWVLAHLKWSTGEVYKKLCCQVAPLRIIDKSPAYALDIEVMERLYRVFPNAYFIHLVRHPRTQGLSIMNTGDGFMAVASKSYDYTTDPPTLDPQFAWYATQNRILKFLSTVPSEQQMFLRGEDLLNDPPVYFEKICQWLGFSWTEAAYEAILNPDESPFACPGPYGTTMGNDPNFLNSPYFKQRYVKPSSLEGTLAWRTDDKGFIPEVVELAQRLGYH</sequence>
<dbReference type="EMBL" id="CP073041">
    <property type="protein sequence ID" value="UXE60409.1"/>
    <property type="molecule type" value="Genomic_DNA"/>
</dbReference>
<dbReference type="InterPro" id="IPR027417">
    <property type="entry name" value="P-loop_NTPase"/>
</dbReference>
<dbReference type="PANTHER" id="PTHR12788:SF10">
    <property type="entry name" value="PROTEIN-TYROSINE SULFOTRANSFERASE"/>
    <property type="match status" value="1"/>
</dbReference>
<dbReference type="Pfam" id="PF13469">
    <property type="entry name" value="Sulfotransfer_3"/>
    <property type="match status" value="1"/>
</dbReference>
<protein>
    <submittedName>
        <fullName evidence="2">Sulfotransferase</fullName>
    </submittedName>
</protein>
<accession>A0A977KUZ4</accession>
<evidence type="ECO:0000256" key="1">
    <source>
        <dbReference type="ARBA" id="ARBA00022679"/>
    </source>
</evidence>
<dbReference type="GO" id="GO:0008476">
    <property type="term" value="F:protein-tyrosine sulfotransferase activity"/>
    <property type="evidence" value="ECO:0007669"/>
    <property type="project" value="InterPro"/>
</dbReference>
<keyword evidence="1" id="KW-0808">Transferase</keyword>
<reference evidence="2" key="1">
    <citation type="submission" date="2021-04" db="EMBL/GenBank/DDBJ databases">
        <title>Genome sequence of Woronichinia naegeliana from Washington state freshwater lake bloom.</title>
        <authorList>
            <person name="Dreher T.W."/>
        </authorList>
    </citation>
    <scope>NUCLEOTIDE SEQUENCE</scope>
    <source>
        <strain evidence="2">WA131</strain>
    </source>
</reference>
<evidence type="ECO:0000313" key="2">
    <source>
        <dbReference type="EMBL" id="UXE60409.1"/>
    </source>
</evidence>
<dbReference type="Proteomes" id="UP001065613">
    <property type="component" value="Chromosome"/>
</dbReference>
<proteinExistence type="predicted"/>
<dbReference type="Gene3D" id="3.40.50.300">
    <property type="entry name" value="P-loop containing nucleotide triphosphate hydrolases"/>
    <property type="match status" value="1"/>
</dbReference>